<dbReference type="RefSeq" id="WP_089525900.1">
    <property type="nucleotide sequence ID" value="NZ_NMUQ01000002.1"/>
</dbReference>
<protein>
    <recommendedName>
        <fullName evidence="3">WYL domain-containing protein</fullName>
    </recommendedName>
</protein>
<accession>A0A229NZ10</accession>
<comment type="caution">
    <text evidence="1">The sequence shown here is derived from an EMBL/GenBank/DDBJ whole genome shotgun (WGS) entry which is preliminary data.</text>
</comment>
<organism evidence="1 2">
    <name type="scientific">Paenibacillus herberti</name>
    <dbReference type="NCBI Taxonomy" id="1619309"/>
    <lineage>
        <taxon>Bacteria</taxon>
        <taxon>Bacillati</taxon>
        <taxon>Bacillota</taxon>
        <taxon>Bacilli</taxon>
        <taxon>Bacillales</taxon>
        <taxon>Paenibacillaceae</taxon>
        <taxon>Paenibacillus</taxon>
    </lineage>
</organism>
<gene>
    <name evidence="1" type="ORF">CGZ75_14600</name>
</gene>
<dbReference type="Proteomes" id="UP000215145">
    <property type="component" value="Unassembled WGS sequence"/>
</dbReference>
<proteinExistence type="predicted"/>
<dbReference type="AlphaFoldDB" id="A0A229NZ10"/>
<sequence>MNIGKWIGRNVELIYTDASGRFTRRLVRLLHVNGDVVAAYDLLKRQPRTFRLEGILAIQPAGRVGRERLG</sequence>
<evidence type="ECO:0000313" key="1">
    <source>
        <dbReference type="EMBL" id="OXM15087.1"/>
    </source>
</evidence>
<evidence type="ECO:0008006" key="3">
    <source>
        <dbReference type="Google" id="ProtNLM"/>
    </source>
</evidence>
<reference evidence="1 2" key="1">
    <citation type="submission" date="2017-07" db="EMBL/GenBank/DDBJ databases">
        <title>Paenibacillus herberti R33 genome sequencing and assembly.</title>
        <authorList>
            <person name="Su W."/>
        </authorList>
    </citation>
    <scope>NUCLEOTIDE SEQUENCE [LARGE SCALE GENOMIC DNA]</scope>
    <source>
        <strain evidence="1 2">R33</strain>
    </source>
</reference>
<keyword evidence="2" id="KW-1185">Reference proteome</keyword>
<dbReference type="OrthoDB" id="2991134at2"/>
<name>A0A229NZ10_9BACL</name>
<evidence type="ECO:0000313" key="2">
    <source>
        <dbReference type="Proteomes" id="UP000215145"/>
    </source>
</evidence>
<dbReference type="EMBL" id="NMUQ01000002">
    <property type="protein sequence ID" value="OXM15087.1"/>
    <property type="molecule type" value="Genomic_DNA"/>
</dbReference>